<dbReference type="InterPro" id="IPR025398">
    <property type="entry name" value="DUF4371"/>
</dbReference>
<keyword evidence="2" id="KW-1185">Reference proteome</keyword>
<dbReference type="Proteomes" id="UP001652625">
    <property type="component" value="Chromosome 09"/>
</dbReference>
<dbReference type="PANTHER" id="PTHR45749:SF21">
    <property type="entry name" value="DUF4371 DOMAIN-CONTAINING PROTEIN"/>
    <property type="match status" value="1"/>
</dbReference>
<evidence type="ECO:0000313" key="3">
    <source>
        <dbReference type="RefSeq" id="XP_065662683.1"/>
    </source>
</evidence>
<proteinExistence type="predicted"/>
<gene>
    <name evidence="3" type="primary">LOC136085316</name>
</gene>
<dbReference type="GeneID" id="136085316"/>
<organism evidence="2 3">
    <name type="scientific">Hydra vulgaris</name>
    <name type="common">Hydra</name>
    <name type="synonym">Hydra attenuata</name>
    <dbReference type="NCBI Taxonomy" id="6087"/>
    <lineage>
        <taxon>Eukaryota</taxon>
        <taxon>Metazoa</taxon>
        <taxon>Cnidaria</taxon>
        <taxon>Hydrozoa</taxon>
        <taxon>Hydroidolina</taxon>
        <taxon>Anthoathecata</taxon>
        <taxon>Aplanulata</taxon>
        <taxon>Hydridae</taxon>
        <taxon>Hydra</taxon>
    </lineage>
</organism>
<dbReference type="Pfam" id="PF14291">
    <property type="entry name" value="DUF4371"/>
    <property type="match status" value="1"/>
</dbReference>
<dbReference type="InterPro" id="IPR012337">
    <property type="entry name" value="RNaseH-like_sf"/>
</dbReference>
<evidence type="ECO:0000313" key="2">
    <source>
        <dbReference type="Proteomes" id="UP001652625"/>
    </source>
</evidence>
<dbReference type="RefSeq" id="XP_065662683.1">
    <property type="nucleotide sequence ID" value="XM_065806611.1"/>
</dbReference>
<name>A0ABM4CLL8_HYDVU</name>
<sequence length="514" mass="59154">MSTMILRDIILSKVKDGIWYAIMADECVDSSNKEQLVICLRLVGDKLEVLENFIGFYEIENIKAETILNTIMDSLLRCNIGIQNCRGVLFDGAANMSGQKTGIAKRLNDKAEGLAPFSHCYGHSLSLAVKDVFKKTENTTLSDCLDFVHEISKLIKKLPKRDALLNKLKAELSDLAGIPGIRTLCPTRWTVKGSSCKSIIDDYALLFQLWDICLEDNLDSETRSRIVGIQATMKKFDFFFALHLSCRIFMITDNLSKTLQQTRMSASEGRNIAMLTVKTLMDMRNEEWFNLWWQKIQKHANDFPDLEEPKLPRKRKMPAWYEEGCSTTYYYVETAIKYFRATYYNVTDSSVDTIKYRFDQAGQKQLEKLKKLLLSEDVTDTIAWIKKTYSDIDTDLLDVQLGLYRTMFDEIPRYVSDVVSHLTQFSSSQLSSISEVVKLLKLILVTPATNAVSVRAFSTMRRLKTFMRTMMKQQRLNNLAMLHIYSNCANQLDPEKVITEFCRDHPYRTNLFGF</sequence>
<accession>A0ABM4CLL8</accession>
<dbReference type="PANTHER" id="PTHR45749">
    <property type="match status" value="1"/>
</dbReference>
<feature type="domain" description="DUF4371" evidence="1">
    <location>
        <begin position="7"/>
        <end position="100"/>
    </location>
</feature>
<evidence type="ECO:0000259" key="1">
    <source>
        <dbReference type="Pfam" id="PF14291"/>
    </source>
</evidence>
<protein>
    <submittedName>
        <fullName evidence="3">Uncharacterized protein LOC136085316</fullName>
    </submittedName>
</protein>
<dbReference type="SUPFAM" id="SSF53098">
    <property type="entry name" value="Ribonuclease H-like"/>
    <property type="match status" value="1"/>
</dbReference>
<reference evidence="3" key="1">
    <citation type="submission" date="2025-08" db="UniProtKB">
        <authorList>
            <consortium name="RefSeq"/>
        </authorList>
    </citation>
    <scope>IDENTIFICATION</scope>
</reference>